<protein>
    <submittedName>
        <fullName evidence="1">Uncharacterized protein</fullName>
    </submittedName>
</protein>
<proteinExistence type="predicted"/>
<accession>A0A7S0ZIX6</accession>
<organism evidence="1">
    <name type="scientific">Timspurckia oligopyrenoides</name>
    <dbReference type="NCBI Taxonomy" id="708627"/>
    <lineage>
        <taxon>Eukaryota</taxon>
        <taxon>Rhodophyta</taxon>
        <taxon>Bangiophyceae</taxon>
        <taxon>Porphyridiales</taxon>
        <taxon>Porphyridiaceae</taxon>
        <taxon>Timspurckia</taxon>
    </lineage>
</organism>
<dbReference type="InterPro" id="IPR013083">
    <property type="entry name" value="Znf_RING/FYVE/PHD"/>
</dbReference>
<reference evidence="1" key="1">
    <citation type="submission" date="2021-01" db="EMBL/GenBank/DDBJ databases">
        <authorList>
            <person name="Corre E."/>
            <person name="Pelletier E."/>
            <person name="Niang G."/>
            <person name="Scheremetjew M."/>
            <person name="Finn R."/>
            <person name="Kale V."/>
            <person name="Holt S."/>
            <person name="Cochrane G."/>
            <person name="Meng A."/>
            <person name="Brown T."/>
            <person name="Cohen L."/>
        </authorList>
    </citation>
    <scope>NUCLEOTIDE SEQUENCE</scope>
    <source>
        <strain evidence="1">CCMP3278</strain>
    </source>
</reference>
<evidence type="ECO:0000313" key="1">
    <source>
        <dbReference type="EMBL" id="CAD8822772.1"/>
    </source>
</evidence>
<gene>
    <name evidence="1" type="ORF">TOLI1172_LOCUS7168</name>
</gene>
<dbReference type="SUPFAM" id="SSF57850">
    <property type="entry name" value="RING/U-box"/>
    <property type="match status" value="1"/>
</dbReference>
<sequence>MNDVEDCMICVGSVNSCDMYQCEYCSVRVCKSCVCRFWTTQIYSGNFDSLRCLGSCIASKELQPSESQIYSVLDGKTYKKLKYFRTNKFISDHSVLKTQPIVFCANEMCLTPILCTDTNTEFIHCSKCQIYICRFCQQVVKNAQDMTRDEESMNEVLFDPNRIEIREYNEIGSEVEMELKQSHQCRVMLEENSTIVVYSRWNE</sequence>
<dbReference type="EMBL" id="HBFP01009984">
    <property type="protein sequence ID" value="CAD8822772.1"/>
    <property type="molecule type" value="Transcribed_RNA"/>
</dbReference>
<name>A0A7S0ZIX6_9RHOD</name>
<dbReference type="AlphaFoldDB" id="A0A7S0ZIX6"/>
<dbReference type="Gene3D" id="3.30.40.10">
    <property type="entry name" value="Zinc/RING finger domain, C3HC4 (zinc finger)"/>
    <property type="match status" value="1"/>
</dbReference>